<feature type="transmembrane region" description="Helical" evidence="9">
    <location>
        <begin position="110"/>
        <end position="134"/>
    </location>
</feature>
<dbReference type="EMBL" id="JAUSVX010000024">
    <property type="protein sequence ID" value="MDQ0474542.1"/>
    <property type="molecule type" value="Genomic_DNA"/>
</dbReference>
<keyword evidence="5 9" id="KW-0812">Transmembrane</keyword>
<evidence type="ECO:0000256" key="9">
    <source>
        <dbReference type="RuleBase" id="RU363032"/>
    </source>
</evidence>
<feature type="domain" description="ABC transmembrane type-1" evidence="10">
    <location>
        <begin position="72"/>
        <end position="272"/>
    </location>
</feature>
<dbReference type="SUPFAM" id="SSF161098">
    <property type="entry name" value="MetI-like"/>
    <property type="match status" value="1"/>
</dbReference>
<feature type="transmembrane region" description="Helical" evidence="9">
    <location>
        <begin position="146"/>
        <end position="163"/>
    </location>
</feature>
<dbReference type="InterPro" id="IPR000515">
    <property type="entry name" value="MetI-like"/>
</dbReference>
<evidence type="ECO:0000256" key="6">
    <source>
        <dbReference type="ARBA" id="ARBA00022970"/>
    </source>
</evidence>
<evidence type="ECO:0000256" key="8">
    <source>
        <dbReference type="ARBA" id="ARBA00023136"/>
    </source>
</evidence>
<evidence type="ECO:0000259" key="10">
    <source>
        <dbReference type="PROSITE" id="PS50928"/>
    </source>
</evidence>
<organism evidence="11 12">
    <name type="scientific">Labrys wisconsinensis</name>
    <dbReference type="NCBI Taxonomy" id="425677"/>
    <lineage>
        <taxon>Bacteria</taxon>
        <taxon>Pseudomonadati</taxon>
        <taxon>Pseudomonadota</taxon>
        <taxon>Alphaproteobacteria</taxon>
        <taxon>Hyphomicrobiales</taxon>
        <taxon>Xanthobacteraceae</taxon>
        <taxon>Labrys</taxon>
    </lineage>
</organism>
<dbReference type="Gene3D" id="1.10.3720.10">
    <property type="entry name" value="MetI-like"/>
    <property type="match status" value="1"/>
</dbReference>
<dbReference type="RefSeq" id="WP_307284336.1">
    <property type="nucleotide sequence ID" value="NZ_JAUSVX010000024.1"/>
</dbReference>
<evidence type="ECO:0000256" key="2">
    <source>
        <dbReference type="ARBA" id="ARBA00010072"/>
    </source>
</evidence>
<keyword evidence="4" id="KW-1003">Cell membrane</keyword>
<dbReference type="Pfam" id="PF00528">
    <property type="entry name" value="BPD_transp_1"/>
    <property type="match status" value="1"/>
</dbReference>
<keyword evidence="3 9" id="KW-0813">Transport</keyword>
<dbReference type="InterPro" id="IPR010065">
    <property type="entry name" value="AA_ABC_transptr_permease_3TM"/>
</dbReference>
<keyword evidence="12" id="KW-1185">Reference proteome</keyword>
<protein>
    <submittedName>
        <fullName evidence="11">Polar amino acid transport system permease protein</fullName>
    </submittedName>
</protein>
<keyword evidence="8 9" id="KW-0472">Membrane</keyword>
<keyword evidence="6" id="KW-0029">Amino-acid transport</keyword>
<evidence type="ECO:0000313" key="11">
    <source>
        <dbReference type="EMBL" id="MDQ0474542.1"/>
    </source>
</evidence>
<sequence>MTGLATAPEATLHAAPAAPMRIVPHRRWGSSLAATLLVLFLAGFLALIATGGGVRWAVIPGYIFDPTILAGVRLTLVFTVLAMLIGTAGGVVLAVMRLSDNAVLVNLSRLYIWFFRATPLLVQIIFWFNIQLFIPRIVLGPIDLSMNALISAFTAALLALSLNESAYMAEIVRGGLNAVDRGQAEAATALGFTPLQTLRHVVLPQALRVVIPPIGNQTISMLKTTSLVSVVAAQDLLTRAQNIYARNFLIIELLIVASLWYLVLTTLASIGQHFIERRLGRSHGEPPPAGLGRFLRRSVPVPEDGR</sequence>
<evidence type="ECO:0000256" key="4">
    <source>
        <dbReference type="ARBA" id="ARBA00022475"/>
    </source>
</evidence>
<dbReference type="PROSITE" id="PS50928">
    <property type="entry name" value="ABC_TM1"/>
    <property type="match status" value="1"/>
</dbReference>
<proteinExistence type="inferred from homology"/>
<dbReference type="InterPro" id="IPR035906">
    <property type="entry name" value="MetI-like_sf"/>
</dbReference>
<comment type="subcellular location">
    <subcellularLocation>
        <location evidence="1">Cell inner membrane</location>
        <topology evidence="1">Multi-pass membrane protein</topology>
    </subcellularLocation>
    <subcellularLocation>
        <location evidence="9">Cell membrane</location>
        <topology evidence="9">Multi-pass membrane protein</topology>
    </subcellularLocation>
</comment>
<evidence type="ECO:0000313" key="12">
    <source>
        <dbReference type="Proteomes" id="UP001242480"/>
    </source>
</evidence>
<comment type="similarity">
    <text evidence="2">Belongs to the binding-protein-dependent transport system permease family. HisMQ subfamily.</text>
</comment>
<evidence type="ECO:0000256" key="1">
    <source>
        <dbReference type="ARBA" id="ARBA00004429"/>
    </source>
</evidence>
<dbReference type="NCBIfam" id="TIGR01726">
    <property type="entry name" value="HEQRo_perm_3TM"/>
    <property type="match status" value="1"/>
</dbReference>
<name>A0ABU0JN09_9HYPH</name>
<dbReference type="PANTHER" id="PTHR30614">
    <property type="entry name" value="MEMBRANE COMPONENT OF AMINO ACID ABC TRANSPORTER"/>
    <property type="match status" value="1"/>
</dbReference>
<dbReference type="InterPro" id="IPR043429">
    <property type="entry name" value="ArtM/GltK/GlnP/TcyL/YhdX-like"/>
</dbReference>
<evidence type="ECO:0000256" key="3">
    <source>
        <dbReference type="ARBA" id="ARBA00022448"/>
    </source>
</evidence>
<gene>
    <name evidence="11" type="ORF">QO011_007583</name>
</gene>
<reference evidence="11 12" key="1">
    <citation type="submission" date="2023-07" db="EMBL/GenBank/DDBJ databases">
        <title>Genomic Encyclopedia of Type Strains, Phase IV (KMG-IV): sequencing the most valuable type-strain genomes for metagenomic binning, comparative biology and taxonomic classification.</title>
        <authorList>
            <person name="Goeker M."/>
        </authorList>
    </citation>
    <scope>NUCLEOTIDE SEQUENCE [LARGE SCALE GENOMIC DNA]</scope>
    <source>
        <strain evidence="11 12">DSM 19619</strain>
    </source>
</reference>
<evidence type="ECO:0000256" key="5">
    <source>
        <dbReference type="ARBA" id="ARBA00022692"/>
    </source>
</evidence>
<keyword evidence="7 9" id="KW-1133">Transmembrane helix</keyword>
<feature type="transmembrane region" description="Helical" evidence="9">
    <location>
        <begin position="31"/>
        <end position="54"/>
    </location>
</feature>
<feature type="transmembrane region" description="Helical" evidence="9">
    <location>
        <begin position="74"/>
        <end position="98"/>
    </location>
</feature>
<evidence type="ECO:0000256" key="7">
    <source>
        <dbReference type="ARBA" id="ARBA00022989"/>
    </source>
</evidence>
<feature type="transmembrane region" description="Helical" evidence="9">
    <location>
        <begin position="248"/>
        <end position="270"/>
    </location>
</feature>
<dbReference type="PANTHER" id="PTHR30614:SF0">
    <property type="entry name" value="L-CYSTINE TRANSPORT SYSTEM PERMEASE PROTEIN TCYL"/>
    <property type="match status" value="1"/>
</dbReference>
<dbReference type="CDD" id="cd06261">
    <property type="entry name" value="TM_PBP2"/>
    <property type="match status" value="1"/>
</dbReference>
<accession>A0ABU0JN09</accession>
<dbReference type="Proteomes" id="UP001242480">
    <property type="component" value="Unassembled WGS sequence"/>
</dbReference>
<comment type="caution">
    <text evidence="11">The sequence shown here is derived from an EMBL/GenBank/DDBJ whole genome shotgun (WGS) entry which is preliminary data.</text>
</comment>